<evidence type="ECO:0000256" key="1">
    <source>
        <dbReference type="SAM" id="Phobius"/>
    </source>
</evidence>
<proteinExistence type="predicted"/>
<dbReference type="OrthoDB" id="6400587at2"/>
<evidence type="ECO:0000313" key="3">
    <source>
        <dbReference type="Proteomes" id="UP000295531"/>
    </source>
</evidence>
<dbReference type="Proteomes" id="UP000295531">
    <property type="component" value="Unassembled WGS sequence"/>
</dbReference>
<keyword evidence="1" id="KW-0812">Transmembrane</keyword>
<dbReference type="EMBL" id="SNXI01000008">
    <property type="protein sequence ID" value="TDP32749.1"/>
    <property type="molecule type" value="Genomic_DNA"/>
</dbReference>
<dbReference type="AlphaFoldDB" id="A0A4R6P9D0"/>
<evidence type="ECO:0000313" key="2">
    <source>
        <dbReference type="EMBL" id="TDP32749.1"/>
    </source>
</evidence>
<sequence length="153" mass="17479">MSAEEQSRSRLLRWLQNIVVVVIIGLLAMKLLELGIFSDRWGWQQAEREVLVKRFNENLMLARTEWLRRGKPGQVTLQTQQQSYQLEMNDSGWPSVKNGCEPLWQMLAGGRKPLATTSQPGRCDYELANSETESTVKLSYHAGQGRLQESLSD</sequence>
<dbReference type="RefSeq" id="WP_133539809.1">
    <property type="nucleotide sequence ID" value="NZ_SNXI01000008.1"/>
</dbReference>
<comment type="caution">
    <text evidence="2">The sequence shown here is derived from an EMBL/GenBank/DDBJ whole genome shotgun (WGS) entry which is preliminary data.</text>
</comment>
<evidence type="ECO:0008006" key="4">
    <source>
        <dbReference type="Google" id="ProtNLM"/>
    </source>
</evidence>
<organism evidence="2 3">
    <name type="scientific">Idiomarina aquatica</name>
    <dbReference type="NCBI Taxonomy" id="1327752"/>
    <lineage>
        <taxon>Bacteria</taxon>
        <taxon>Pseudomonadati</taxon>
        <taxon>Pseudomonadota</taxon>
        <taxon>Gammaproteobacteria</taxon>
        <taxon>Alteromonadales</taxon>
        <taxon>Idiomarinaceae</taxon>
        <taxon>Idiomarina</taxon>
    </lineage>
</organism>
<keyword evidence="1" id="KW-1133">Transmembrane helix</keyword>
<keyword evidence="3" id="KW-1185">Reference proteome</keyword>
<feature type="transmembrane region" description="Helical" evidence="1">
    <location>
        <begin position="14"/>
        <end position="32"/>
    </location>
</feature>
<protein>
    <recommendedName>
        <fullName evidence="4">MSHA biogenesis protein MshF</fullName>
    </recommendedName>
</protein>
<gene>
    <name evidence="2" type="ORF">DEU29_10894</name>
</gene>
<reference evidence="2 3" key="1">
    <citation type="submission" date="2019-03" db="EMBL/GenBank/DDBJ databases">
        <title>Freshwater and sediment microbial communities from various areas in North America, analyzing microbe dynamics in response to fracking.</title>
        <authorList>
            <person name="Lamendella R."/>
        </authorList>
    </citation>
    <scope>NUCLEOTIDE SEQUENCE [LARGE SCALE GENOMIC DNA]</scope>
    <source>
        <strain evidence="2 3">18_TX</strain>
    </source>
</reference>
<accession>A0A4R6P9D0</accession>
<keyword evidence="1" id="KW-0472">Membrane</keyword>
<name>A0A4R6P9D0_9GAMM</name>